<evidence type="ECO:0000259" key="3">
    <source>
        <dbReference type="Pfam" id="PF00561"/>
    </source>
</evidence>
<proteinExistence type="predicted"/>
<dbReference type="Proteomes" id="UP001589562">
    <property type="component" value="Unassembled WGS sequence"/>
</dbReference>
<dbReference type="Gene3D" id="3.40.50.1820">
    <property type="entry name" value="alpha/beta hydrolase"/>
    <property type="match status" value="1"/>
</dbReference>
<dbReference type="PANTHER" id="PTHR43798">
    <property type="entry name" value="MONOACYLGLYCEROL LIPASE"/>
    <property type="match status" value="1"/>
</dbReference>
<dbReference type="RefSeq" id="WP_278011334.1">
    <property type="nucleotide sequence ID" value="NZ_CP121112.1"/>
</dbReference>
<sequence length="283" mass="31923">MKKYTIVIIAFLFSVLCLNVFAQTKSYPFEVLKTGKGKQAIIFIPGFASSGEVWNETKAAFEKDFICYTLTMAGFAGVKPQPDSSFENWKTGIADYIKDNKIEKPIVIGHSMGGGLALALASDYPDLIGKIVVVDALPCLAALSDTSFKSKENNDCSATVNQMTSMNETQFYDMQKQMMPRLLQDSSKLETVVSWSVKSDRTTFGQMYCDFSNTDLRNRIAQIKCPSLILLESYFINLKPAIDEQYKNLKTADFKYATKGLHFIMYDDTAWYLEQLKQFLKSK</sequence>
<evidence type="ECO:0000256" key="2">
    <source>
        <dbReference type="SAM" id="SignalP"/>
    </source>
</evidence>
<name>A0ABV5H5K9_9FLAO</name>
<organism evidence="4 5">
    <name type="scientific">Flavobacterium gyeonganense</name>
    <dbReference type="NCBI Taxonomy" id="1310418"/>
    <lineage>
        <taxon>Bacteria</taxon>
        <taxon>Pseudomonadati</taxon>
        <taxon>Bacteroidota</taxon>
        <taxon>Flavobacteriia</taxon>
        <taxon>Flavobacteriales</taxon>
        <taxon>Flavobacteriaceae</taxon>
        <taxon>Flavobacterium</taxon>
    </lineage>
</organism>
<keyword evidence="2" id="KW-0732">Signal</keyword>
<evidence type="ECO:0000313" key="4">
    <source>
        <dbReference type="EMBL" id="MFB9107187.1"/>
    </source>
</evidence>
<evidence type="ECO:0000313" key="5">
    <source>
        <dbReference type="Proteomes" id="UP001589562"/>
    </source>
</evidence>
<evidence type="ECO:0000256" key="1">
    <source>
        <dbReference type="ARBA" id="ARBA00022801"/>
    </source>
</evidence>
<feature type="signal peptide" evidence="2">
    <location>
        <begin position="1"/>
        <end position="22"/>
    </location>
</feature>
<comment type="caution">
    <text evidence="4">The sequence shown here is derived from an EMBL/GenBank/DDBJ whole genome shotgun (WGS) entry which is preliminary data.</text>
</comment>
<dbReference type="PANTHER" id="PTHR43798:SF31">
    <property type="entry name" value="AB HYDROLASE SUPERFAMILY PROTEIN YCLE"/>
    <property type="match status" value="1"/>
</dbReference>
<dbReference type="PRINTS" id="PR00111">
    <property type="entry name" value="ABHYDROLASE"/>
</dbReference>
<dbReference type="SUPFAM" id="SSF53474">
    <property type="entry name" value="alpha/beta-Hydrolases"/>
    <property type="match status" value="1"/>
</dbReference>
<dbReference type="InterPro" id="IPR050266">
    <property type="entry name" value="AB_hydrolase_sf"/>
</dbReference>
<dbReference type="Pfam" id="PF00561">
    <property type="entry name" value="Abhydrolase_1"/>
    <property type="match status" value="1"/>
</dbReference>
<dbReference type="InterPro" id="IPR000073">
    <property type="entry name" value="AB_hydrolase_1"/>
</dbReference>
<dbReference type="EMBL" id="JBHMFE010000007">
    <property type="protein sequence ID" value="MFB9107187.1"/>
    <property type="molecule type" value="Genomic_DNA"/>
</dbReference>
<accession>A0ABV5H5K9</accession>
<gene>
    <name evidence="4" type="ORF">ACFFVK_01240</name>
</gene>
<protein>
    <submittedName>
        <fullName evidence="4">Alpha/beta fold hydrolase</fullName>
    </submittedName>
</protein>
<reference evidence="4 5" key="1">
    <citation type="submission" date="2024-09" db="EMBL/GenBank/DDBJ databases">
        <authorList>
            <person name="Sun Q."/>
            <person name="Mori K."/>
        </authorList>
    </citation>
    <scope>NUCLEOTIDE SEQUENCE [LARGE SCALE GENOMIC DNA]</scope>
    <source>
        <strain evidence="4 5">CECT 8365</strain>
    </source>
</reference>
<feature type="chain" id="PRO_5046044061" evidence="2">
    <location>
        <begin position="23"/>
        <end position="283"/>
    </location>
</feature>
<dbReference type="InterPro" id="IPR029058">
    <property type="entry name" value="AB_hydrolase_fold"/>
</dbReference>
<dbReference type="GO" id="GO:0016787">
    <property type="term" value="F:hydrolase activity"/>
    <property type="evidence" value="ECO:0007669"/>
    <property type="project" value="UniProtKB-KW"/>
</dbReference>
<keyword evidence="1 4" id="KW-0378">Hydrolase</keyword>
<feature type="domain" description="AB hydrolase-1" evidence="3">
    <location>
        <begin position="40"/>
        <end position="230"/>
    </location>
</feature>
<keyword evidence="5" id="KW-1185">Reference proteome</keyword>